<dbReference type="OrthoDB" id="9781023at2"/>
<dbReference type="Gene3D" id="3.40.50.11220">
    <property type="match status" value="1"/>
</dbReference>
<evidence type="ECO:0000313" key="4">
    <source>
        <dbReference type="EMBL" id="AYD41028.1"/>
    </source>
</evidence>
<dbReference type="SUPFAM" id="SSF159672">
    <property type="entry name" value="CbiG N-terminal domain-like"/>
    <property type="match status" value="1"/>
</dbReference>
<feature type="domain" description="Cobalamin synthesis G N-terminal" evidence="2">
    <location>
        <begin position="41"/>
        <end position="121"/>
    </location>
</feature>
<organism evidence="4 5">
    <name type="scientific">Clostridium fermenticellae</name>
    <dbReference type="NCBI Taxonomy" id="2068654"/>
    <lineage>
        <taxon>Bacteria</taxon>
        <taxon>Bacillati</taxon>
        <taxon>Bacillota</taxon>
        <taxon>Clostridia</taxon>
        <taxon>Eubacteriales</taxon>
        <taxon>Clostridiaceae</taxon>
        <taxon>Clostridium</taxon>
    </lineage>
</organism>
<dbReference type="InterPro" id="IPR052553">
    <property type="entry name" value="CbiG_hydrolase"/>
</dbReference>
<gene>
    <name evidence="4" type="primary">cbiG</name>
    <name evidence="4" type="ORF">D4Z93_11035</name>
</gene>
<dbReference type="KEGG" id="cfer:D4Z93_11035"/>
<dbReference type="PANTHER" id="PTHR37477:SF1">
    <property type="entry name" value="COBALT-PRECORRIN-5A HYDROLASE"/>
    <property type="match status" value="1"/>
</dbReference>
<dbReference type="Pfam" id="PF01890">
    <property type="entry name" value="CbiG_C"/>
    <property type="match status" value="1"/>
</dbReference>
<dbReference type="PANTHER" id="PTHR37477">
    <property type="entry name" value="COBALT-PRECORRIN-5A HYDROLASE"/>
    <property type="match status" value="1"/>
</dbReference>
<dbReference type="AlphaFoldDB" id="A0A386H633"/>
<keyword evidence="5" id="KW-1185">Reference proteome</keyword>
<dbReference type="Gene3D" id="3.30.420.180">
    <property type="entry name" value="CobE/GbiG C-terminal domain"/>
    <property type="match status" value="1"/>
</dbReference>
<dbReference type="NCBIfam" id="NF004466">
    <property type="entry name" value="PRK05788.1-4"/>
    <property type="match status" value="1"/>
</dbReference>
<keyword evidence="4" id="KW-0378">Hydrolase</keyword>
<reference evidence="4 5" key="1">
    <citation type="journal article" date="2019" name="Int. J. Syst. Evol. Microbiol.">
        <title>Clostridium fermenticellae sp. nov., isolated from the mud in a fermentation cellar for the production of the Chinese liquor, baijiu.</title>
        <authorList>
            <person name="Xu P.X."/>
            <person name="Chai L.J."/>
            <person name="Qiu T."/>
            <person name="Zhang X.J."/>
            <person name="Lu Z.M."/>
            <person name="Xiao C."/>
            <person name="Wang S.T."/>
            <person name="Shen C.H."/>
            <person name="Shi J.S."/>
            <person name="Xu Z.H."/>
        </authorList>
    </citation>
    <scope>NUCLEOTIDE SEQUENCE [LARGE SCALE GENOMIC DNA]</scope>
    <source>
        <strain evidence="4 5">JN500901</strain>
    </source>
</reference>
<accession>A0A386H633</accession>
<feature type="domain" description="Cobalamin biosynthesis central region" evidence="3">
    <location>
        <begin position="127"/>
        <end position="190"/>
    </location>
</feature>
<sequence length="328" mass="36288">MKIAVISVTNSGDTISQKIKSKFDAVLFKKSDVKNKGINNIIKDIISLYDAVIFVSSTGIAVRACAPYIISKDKDPAILVVDSAAKFVISLLSGHLGGANELTLEVSKLLSAVPVITTATDNMGVEAPDTIAKKNKLVIDNLKNVKDISSLLVDKKRVAFMDLRNLIALPKGYEESLNDADGLVYVTHNLKDDFSEFKGQSILKLIRKDIVLGIGCRKNFEFMDMKNRVLEFLRQYNIDTRSVKIISTVEIKKDEQAIINLADYFDAEFRICSLHDIKKIQYKYEGSDFVEKTIGVRSVCEPCVEIVGAKPVTVKIKLQGMTVCMGVL</sequence>
<dbReference type="RefSeq" id="WP_119973528.1">
    <property type="nucleotide sequence ID" value="NZ_CP032416.1"/>
</dbReference>
<evidence type="ECO:0000259" key="1">
    <source>
        <dbReference type="Pfam" id="PF01890"/>
    </source>
</evidence>
<dbReference type="GO" id="GO:0043779">
    <property type="term" value="F:cobalt-precorrin-5A acetaldehyde-lyase activity"/>
    <property type="evidence" value="ECO:0007669"/>
    <property type="project" value="UniProtKB-EC"/>
</dbReference>
<dbReference type="InterPro" id="IPR002750">
    <property type="entry name" value="CobE/GbiG_C"/>
</dbReference>
<protein>
    <submittedName>
        <fullName evidence="4">Cobalt-precorrin 5A hydrolase</fullName>
        <ecNumber evidence="4">3.7.1.12</ecNumber>
    </submittedName>
</protein>
<dbReference type="InterPro" id="IPR021745">
    <property type="entry name" value="CbiG_mid"/>
</dbReference>
<dbReference type="InterPro" id="IPR021744">
    <property type="entry name" value="CbiG_N"/>
</dbReference>
<evidence type="ECO:0000313" key="5">
    <source>
        <dbReference type="Proteomes" id="UP000266301"/>
    </source>
</evidence>
<dbReference type="Proteomes" id="UP000266301">
    <property type="component" value="Chromosome"/>
</dbReference>
<dbReference type="EC" id="3.7.1.12" evidence="4"/>
<dbReference type="Pfam" id="PF11761">
    <property type="entry name" value="CbiG_mid"/>
    <property type="match status" value="1"/>
</dbReference>
<dbReference type="SUPFAM" id="SSF159664">
    <property type="entry name" value="CobE/GbiG C-terminal domain-like"/>
    <property type="match status" value="1"/>
</dbReference>
<dbReference type="GO" id="GO:0009236">
    <property type="term" value="P:cobalamin biosynthetic process"/>
    <property type="evidence" value="ECO:0007669"/>
    <property type="project" value="InterPro"/>
</dbReference>
<dbReference type="InterPro" id="IPR036518">
    <property type="entry name" value="CobE/GbiG_C_sf"/>
</dbReference>
<proteinExistence type="predicted"/>
<dbReference type="Pfam" id="PF11760">
    <property type="entry name" value="CbiG_N"/>
    <property type="match status" value="1"/>
</dbReference>
<name>A0A386H633_9CLOT</name>
<evidence type="ECO:0000259" key="3">
    <source>
        <dbReference type="Pfam" id="PF11761"/>
    </source>
</evidence>
<dbReference type="InterPro" id="IPR038029">
    <property type="entry name" value="GbiG_N_sf"/>
</dbReference>
<dbReference type="EMBL" id="CP032416">
    <property type="protein sequence ID" value="AYD41028.1"/>
    <property type="molecule type" value="Genomic_DNA"/>
</dbReference>
<feature type="domain" description="CobE/GbiG C-terminal" evidence="1">
    <location>
        <begin position="210"/>
        <end position="325"/>
    </location>
</feature>
<evidence type="ECO:0000259" key="2">
    <source>
        <dbReference type="Pfam" id="PF11760"/>
    </source>
</evidence>